<dbReference type="Pfam" id="PF01467">
    <property type="entry name" value="CTP_transf_like"/>
    <property type="match status" value="1"/>
</dbReference>
<evidence type="ECO:0000313" key="3">
    <source>
        <dbReference type="Proteomes" id="UP000317238"/>
    </source>
</evidence>
<dbReference type="GO" id="GO:0000309">
    <property type="term" value="F:nicotinamide-nucleotide adenylyltransferase activity"/>
    <property type="evidence" value="ECO:0007669"/>
    <property type="project" value="TreeGrafter"/>
</dbReference>
<organism evidence="2 3">
    <name type="scientific">Crateriforma conspicua</name>
    <dbReference type="NCBI Taxonomy" id="2527996"/>
    <lineage>
        <taxon>Bacteria</taxon>
        <taxon>Pseudomonadati</taxon>
        <taxon>Planctomycetota</taxon>
        <taxon>Planctomycetia</taxon>
        <taxon>Planctomycetales</taxon>
        <taxon>Planctomycetaceae</taxon>
        <taxon>Crateriforma</taxon>
    </lineage>
</organism>
<dbReference type="InterPro" id="IPR004821">
    <property type="entry name" value="Cyt_trans-like"/>
</dbReference>
<dbReference type="InterPro" id="IPR014729">
    <property type="entry name" value="Rossmann-like_a/b/a_fold"/>
</dbReference>
<keyword evidence="2" id="KW-0808">Transferase</keyword>
<comment type="caution">
    <text evidence="2">The sequence shown here is derived from an EMBL/GenBank/DDBJ whole genome shotgun (WGS) entry which is preliminary data.</text>
</comment>
<evidence type="ECO:0000313" key="2">
    <source>
        <dbReference type="EMBL" id="TWT71690.1"/>
    </source>
</evidence>
<accession>A0A5C5Y8M4</accession>
<dbReference type="Proteomes" id="UP000317238">
    <property type="component" value="Unassembled WGS sequence"/>
</dbReference>
<dbReference type="SUPFAM" id="SSF52374">
    <property type="entry name" value="Nucleotidylyl transferase"/>
    <property type="match status" value="1"/>
</dbReference>
<evidence type="ECO:0000259" key="1">
    <source>
        <dbReference type="Pfam" id="PF01467"/>
    </source>
</evidence>
<dbReference type="EMBL" id="SJPL01000001">
    <property type="protein sequence ID" value="TWT71690.1"/>
    <property type="molecule type" value="Genomic_DNA"/>
</dbReference>
<dbReference type="OrthoDB" id="156876at2"/>
<keyword evidence="2" id="KW-0548">Nucleotidyltransferase</keyword>
<dbReference type="PANTHER" id="PTHR31285">
    <property type="entry name" value="NICOTINAMIDE MONONUCLEOTIDE ADENYLYLTRANSFERASE"/>
    <property type="match status" value="1"/>
</dbReference>
<proteinExistence type="predicted"/>
<dbReference type="GO" id="GO:0016887">
    <property type="term" value="F:ATP hydrolysis activity"/>
    <property type="evidence" value="ECO:0007669"/>
    <property type="project" value="TreeGrafter"/>
</dbReference>
<dbReference type="GO" id="GO:0005737">
    <property type="term" value="C:cytoplasm"/>
    <property type="evidence" value="ECO:0007669"/>
    <property type="project" value="TreeGrafter"/>
</dbReference>
<protein>
    <submittedName>
        <fullName evidence="2">Nicotinic acid mononucleotide adenylyltransferase</fullName>
    </submittedName>
</protein>
<dbReference type="AlphaFoldDB" id="A0A5C5Y8M4"/>
<name>A0A5C5Y8M4_9PLAN</name>
<gene>
    <name evidence="2" type="ORF">Pan14r_40010</name>
</gene>
<dbReference type="PANTHER" id="PTHR31285:SF0">
    <property type="entry name" value="NICOTINAMIDE MONONUCLEOTIDE ADENYLYLTRANSFERASE"/>
    <property type="match status" value="1"/>
</dbReference>
<keyword evidence="3" id="KW-1185">Reference proteome</keyword>
<reference evidence="2 3" key="1">
    <citation type="submission" date="2019-02" db="EMBL/GenBank/DDBJ databases">
        <title>Deep-cultivation of Planctomycetes and their phenomic and genomic characterization uncovers novel biology.</title>
        <authorList>
            <person name="Wiegand S."/>
            <person name="Jogler M."/>
            <person name="Boedeker C."/>
            <person name="Pinto D."/>
            <person name="Vollmers J."/>
            <person name="Rivas-Marin E."/>
            <person name="Kohn T."/>
            <person name="Peeters S.H."/>
            <person name="Heuer A."/>
            <person name="Rast P."/>
            <person name="Oberbeckmann S."/>
            <person name="Bunk B."/>
            <person name="Jeske O."/>
            <person name="Meyerdierks A."/>
            <person name="Storesund J.E."/>
            <person name="Kallscheuer N."/>
            <person name="Luecker S."/>
            <person name="Lage O.M."/>
            <person name="Pohl T."/>
            <person name="Merkel B.J."/>
            <person name="Hornburger P."/>
            <person name="Mueller R.-W."/>
            <person name="Bruemmer F."/>
            <person name="Labrenz M."/>
            <person name="Spormann A.M."/>
            <person name="Op Den Camp H."/>
            <person name="Overmann J."/>
            <person name="Amann R."/>
            <person name="Jetten M.S.M."/>
            <person name="Mascher T."/>
            <person name="Medema M.H."/>
            <person name="Devos D.P."/>
            <person name="Kaster A.-K."/>
            <person name="Ovreas L."/>
            <person name="Rohde M."/>
            <person name="Galperin M.Y."/>
            <person name="Jogler C."/>
        </authorList>
    </citation>
    <scope>NUCLEOTIDE SEQUENCE [LARGE SCALE GENOMIC DNA]</scope>
    <source>
        <strain evidence="2 3">Pan14r</strain>
    </source>
</reference>
<dbReference type="RefSeq" id="WP_145294841.1">
    <property type="nucleotide sequence ID" value="NZ_CP036319.1"/>
</dbReference>
<sequence length="183" mass="20364">MLIQGQYQSGSLVFPGSFNPIHDGHLAMADVASRKYATKVQPEISIANVDKPDIDDADLQRRLARVQRIGTPLVTRAARFFEKAACFPGCRFLIGADTALRLNDPAYANHCPRQRDQCIAKIRQHGCQFVVFGRLIGHTFQDATTLPLCQNLLAICDLVPESDFRIDISSTQLRSMRPDQSPP</sequence>
<dbReference type="Gene3D" id="3.40.50.620">
    <property type="entry name" value="HUPs"/>
    <property type="match status" value="1"/>
</dbReference>
<feature type="domain" description="Cytidyltransferase-like" evidence="1">
    <location>
        <begin position="13"/>
        <end position="174"/>
    </location>
</feature>